<proteinExistence type="inferred from homology"/>
<dbReference type="InterPro" id="IPR027443">
    <property type="entry name" value="IPNS-like_sf"/>
</dbReference>
<keyword evidence="2" id="KW-0223">Dioxygenase</keyword>
<comment type="caution">
    <text evidence="5">The sequence shown here is derived from an EMBL/GenBank/DDBJ whole genome shotgun (WGS) entry which is preliminary data.</text>
</comment>
<keyword evidence="3" id="KW-0560">Oxidoreductase</keyword>
<dbReference type="InterPro" id="IPR050231">
    <property type="entry name" value="Iron_ascorbate_oxido_reductase"/>
</dbReference>
<dbReference type="GeneID" id="28851051"/>
<evidence type="ECO:0000256" key="3">
    <source>
        <dbReference type="RuleBase" id="RU003682"/>
    </source>
</evidence>
<dbReference type="RefSeq" id="XP_018143905.1">
    <property type="nucleotide sequence ID" value="XM_018287057.1"/>
</dbReference>
<keyword evidence="3" id="KW-0479">Metal-binding</keyword>
<organism evidence="5 6">
    <name type="scientific">Pochonia chlamydosporia 170</name>
    <dbReference type="NCBI Taxonomy" id="1380566"/>
    <lineage>
        <taxon>Eukaryota</taxon>
        <taxon>Fungi</taxon>
        <taxon>Dikarya</taxon>
        <taxon>Ascomycota</taxon>
        <taxon>Pezizomycotina</taxon>
        <taxon>Sordariomycetes</taxon>
        <taxon>Hypocreomycetidae</taxon>
        <taxon>Hypocreales</taxon>
        <taxon>Clavicipitaceae</taxon>
        <taxon>Pochonia</taxon>
    </lineage>
</organism>
<name>A0A179FNG4_METCM</name>
<accession>A0A179FNG4</accession>
<dbReference type="GO" id="GO:0046872">
    <property type="term" value="F:metal ion binding"/>
    <property type="evidence" value="ECO:0007669"/>
    <property type="project" value="UniProtKB-KW"/>
</dbReference>
<dbReference type="GO" id="GO:0044283">
    <property type="term" value="P:small molecule biosynthetic process"/>
    <property type="evidence" value="ECO:0007669"/>
    <property type="project" value="UniProtKB-ARBA"/>
</dbReference>
<dbReference type="OrthoDB" id="288590at2759"/>
<gene>
    <name evidence="5" type="ORF">VFPPC_08330</name>
</gene>
<dbReference type="InterPro" id="IPR026992">
    <property type="entry name" value="DIOX_N"/>
</dbReference>
<dbReference type="Pfam" id="PF14226">
    <property type="entry name" value="DIOX_N"/>
    <property type="match status" value="1"/>
</dbReference>
<dbReference type="InterPro" id="IPR005123">
    <property type="entry name" value="Oxoglu/Fe-dep_dioxygenase_dom"/>
</dbReference>
<keyword evidence="3" id="KW-0408">Iron</keyword>
<dbReference type="EMBL" id="LSBJ02000004">
    <property type="protein sequence ID" value="OAQ66818.1"/>
    <property type="molecule type" value="Genomic_DNA"/>
</dbReference>
<evidence type="ECO:0000259" key="4">
    <source>
        <dbReference type="PROSITE" id="PS51471"/>
    </source>
</evidence>
<sequence length="339" mass="37799">MAIKTTEASPAYIPTVDIGAWLNPDATEADKQHVVDQVHHAATTYGFFQIVEHGVTPETRQQILDLTKKFFALPIEERMSVSVSNSLGQSFRGYEPSLIQTHHKGLLPDTKETFIVGAEIPADHPDAGTFSCGPNLWPKAIPDEDFRQPVMAYQAQMVNLVKILLKILRRGLPESWDCAPDALDVLAENASIPMRMLHYGPQPVRDDRQFGVADHTDFGCVTILLQELGTKGLEVWYPPTETWIPVPPKKDAYVINISDTMDRYTGGYYRSARHRVLTTDRDRYSVAFFLNGNLKLDAPVLDGSGGRIVLGEQIRQNAIKTFGGKTGDLLKNAKELEVR</sequence>
<evidence type="ECO:0000256" key="1">
    <source>
        <dbReference type="ARBA" id="ARBA00008056"/>
    </source>
</evidence>
<evidence type="ECO:0000313" key="6">
    <source>
        <dbReference type="Proteomes" id="UP000078397"/>
    </source>
</evidence>
<reference evidence="5 6" key="1">
    <citation type="journal article" date="2016" name="PLoS Pathog.">
        <title>Biosynthesis of antibiotic leucinostatins in bio-control fungus Purpureocillium lilacinum and their inhibition on phytophthora revealed by genome mining.</title>
        <authorList>
            <person name="Wang G."/>
            <person name="Liu Z."/>
            <person name="Lin R."/>
            <person name="Li E."/>
            <person name="Mao Z."/>
            <person name="Ling J."/>
            <person name="Yang Y."/>
            <person name="Yin W.B."/>
            <person name="Xie B."/>
        </authorList>
    </citation>
    <scope>NUCLEOTIDE SEQUENCE [LARGE SCALE GENOMIC DNA]</scope>
    <source>
        <strain evidence="5">170</strain>
    </source>
</reference>
<dbReference type="Proteomes" id="UP000078397">
    <property type="component" value="Unassembled WGS sequence"/>
</dbReference>
<dbReference type="Gene3D" id="2.60.120.330">
    <property type="entry name" value="B-lactam Antibiotic, Isopenicillin N Synthase, Chain"/>
    <property type="match status" value="1"/>
</dbReference>
<comment type="similarity">
    <text evidence="1 3">Belongs to the iron/ascorbate-dependent oxidoreductase family.</text>
</comment>
<dbReference type="PANTHER" id="PTHR47990">
    <property type="entry name" value="2-OXOGLUTARATE (2OG) AND FE(II)-DEPENDENT OXYGENASE SUPERFAMILY PROTEIN-RELATED"/>
    <property type="match status" value="1"/>
</dbReference>
<dbReference type="KEGG" id="pchm:VFPPC_08330"/>
<dbReference type="Pfam" id="PF03171">
    <property type="entry name" value="2OG-FeII_Oxy"/>
    <property type="match status" value="1"/>
</dbReference>
<evidence type="ECO:0000313" key="5">
    <source>
        <dbReference type="EMBL" id="OAQ66818.1"/>
    </source>
</evidence>
<dbReference type="PRINTS" id="PR00682">
    <property type="entry name" value="IPNSYNTHASE"/>
</dbReference>
<evidence type="ECO:0000256" key="2">
    <source>
        <dbReference type="ARBA" id="ARBA00022964"/>
    </source>
</evidence>
<dbReference type="PROSITE" id="PS51471">
    <property type="entry name" value="FE2OG_OXY"/>
    <property type="match status" value="1"/>
</dbReference>
<dbReference type="STRING" id="1380566.A0A179FNG4"/>
<keyword evidence="6" id="KW-1185">Reference proteome</keyword>
<dbReference type="InterPro" id="IPR044861">
    <property type="entry name" value="IPNS-like_FE2OG_OXY"/>
</dbReference>
<dbReference type="GO" id="GO:0051213">
    <property type="term" value="F:dioxygenase activity"/>
    <property type="evidence" value="ECO:0007669"/>
    <property type="project" value="UniProtKB-KW"/>
</dbReference>
<protein>
    <submittedName>
        <fullName evidence="5">Oxoglutarate/iron-dependent oxygenase</fullName>
    </submittedName>
</protein>
<dbReference type="AlphaFoldDB" id="A0A179FNG4"/>
<feature type="domain" description="Fe2OG dioxygenase" evidence="4">
    <location>
        <begin position="190"/>
        <end position="292"/>
    </location>
</feature>
<dbReference type="SUPFAM" id="SSF51197">
    <property type="entry name" value="Clavaminate synthase-like"/>
    <property type="match status" value="1"/>
</dbReference>